<dbReference type="Proteomes" id="UP000447434">
    <property type="component" value="Chromosome 15"/>
</dbReference>
<proteinExistence type="predicted"/>
<protein>
    <submittedName>
        <fullName evidence="1">Uncharacterized protein</fullName>
    </submittedName>
</protein>
<sequence>MQKSLIGSGSEAITTMIEGTRTNRTAILFNIVIESNYLLQYQYLEDKRDSMFWMKFCTHKAMRLCKLIELWSQRLCITNDQRFIQNQYIISLDDSINHSSFAFFFCYFFCC</sequence>
<dbReference type="AlphaFoldDB" id="A0A6A4P6W0"/>
<accession>A0A6A4P6W0</accession>
<evidence type="ECO:0000313" key="2">
    <source>
        <dbReference type="Proteomes" id="UP000447434"/>
    </source>
</evidence>
<comment type="caution">
    <text evidence="1">The sequence shown here is derived from an EMBL/GenBank/DDBJ whole genome shotgun (WGS) entry which is preliminary data.</text>
</comment>
<dbReference type="EMBL" id="WOCE01000015">
    <property type="protein sequence ID" value="KAE9598565.1"/>
    <property type="molecule type" value="Genomic_DNA"/>
</dbReference>
<organism evidence="1 2">
    <name type="scientific">Lupinus albus</name>
    <name type="common">White lupine</name>
    <name type="synonym">Lupinus termis</name>
    <dbReference type="NCBI Taxonomy" id="3870"/>
    <lineage>
        <taxon>Eukaryota</taxon>
        <taxon>Viridiplantae</taxon>
        <taxon>Streptophyta</taxon>
        <taxon>Embryophyta</taxon>
        <taxon>Tracheophyta</taxon>
        <taxon>Spermatophyta</taxon>
        <taxon>Magnoliopsida</taxon>
        <taxon>eudicotyledons</taxon>
        <taxon>Gunneridae</taxon>
        <taxon>Pentapetalae</taxon>
        <taxon>rosids</taxon>
        <taxon>fabids</taxon>
        <taxon>Fabales</taxon>
        <taxon>Fabaceae</taxon>
        <taxon>Papilionoideae</taxon>
        <taxon>50 kb inversion clade</taxon>
        <taxon>genistoids sensu lato</taxon>
        <taxon>core genistoids</taxon>
        <taxon>Genisteae</taxon>
        <taxon>Lupinus</taxon>
    </lineage>
</organism>
<reference evidence="2" key="1">
    <citation type="journal article" date="2020" name="Nat. Commun.">
        <title>Genome sequence of the cluster root forming white lupin.</title>
        <authorList>
            <person name="Hufnagel B."/>
            <person name="Marques A."/>
            <person name="Soriano A."/>
            <person name="Marques L."/>
            <person name="Divol F."/>
            <person name="Doumas P."/>
            <person name="Sallet E."/>
            <person name="Mancinotti D."/>
            <person name="Carrere S."/>
            <person name="Marande W."/>
            <person name="Arribat S."/>
            <person name="Keller J."/>
            <person name="Huneau C."/>
            <person name="Blein T."/>
            <person name="Aime D."/>
            <person name="Laguerre M."/>
            <person name="Taylor J."/>
            <person name="Schubert V."/>
            <person name="Nelson M."/>
            <person name="Geu-Flores F."/>
            <person name="Crespi M."/>
            <person name="Gallardo-Guerrero K."/>
            <person name="Delaux P.-M."/>
            <person name="Salse J."/>
            <person name="Berges H."/>
            <person name="Guyot R."/>
            <person name="Gouzy J."/>
            <person name="Peret B."/>
        </authorList>
    </citation>
    <scope>NUCLEOTIDE SEQUENCE [LARGE SCALE GENOMIC DNA]</scope>
    <source>
        <strain evidence="2">cv. Amiga</strain>
    </source>
</reference>
<gene>
    <name evidence="1" type="ORF">Lalb_Chr15g0082351</name>
</gene>
<evidence type="ECO:0000313" key="1">
    <source>
        <dbReference type="EMBL" id="KAE9598565.1"/>
    </source>
</evidence>
<keyword evidence="2" id="KW-1185">Reference proteome</keyword>
<name>A0A6A4P6W0_LUPAL</name>